<organism evidence="1">
    <name type="scientific">Timema tahoe</name>
    <dbReference type="NCBI Taxonomy" id="61484"/>
    <lineage>
        <taxon>Eukaryota</taxon>
        <taxon>Metazoa</taxon>
        <taxon>Ecdysozoa</taxon>
        <taxon>Arthropoda</taxon>
        <taxon>Hexapoda</taxon>
        <taxon>Insecta</taxon>
        <taxon>Pterygota</taxon>
        <taxon>Neoptera</taxon>
        <taxon>Polyneoptera</taxon>
        <taxon>Phasmatodea</taxon>
        <taxon>Timematodea</taxon>
        <taxon>Timematoidea</taxon>
        <taxon>Timematidae</taxon>
        <taxon>Timema</taxon>
    </lineage>
</organism>
<reference evidence="1" key="1">
    <citation type="submission" date="2020-11" db="EMBL/GenBank/DDBJ databases">
        <authorList>
            <person name="Tran Van P."/>
        </authorList>
    </citation>
    <scope>NUCLEOTIDE SEQUENCE</scope>
</reference>
<dbReference type="AlphaFoldDB" id="A0A7R9FMH1"/>
<accession>A0A7R9FMH1</accession>
<sequence length="123" mass="13958">MQHYITCRQHDITCRQHYITARYHDTPCRQHVGTKYQWNSFKLLDNSARNCTDRGKACEPQDCLLGTAQQRKLLPGADNSTALLKAVINRLSVGNPDVKNPERRKSGSAVRLTADNLCLLHII</sequence>
<evidence type="ECO:0000313" key="1">
    <source>
        <dbReference type="EMBL" id="CAD7455157.1"/>
    </source>
</evidence>
<name>A0A7R9FMH1_9NEOP</name>
<gene>
    <name evidence="1" type="ORF">TTEB3V08_LOCUS3238</name>
</gene>
<proteinExistence type="predicted"/>
<protein>
    <submittedName>
        <fullName evidence="1">Uncharacterized protein</fullName>
    </submittedName>
</protein>
<dbReference type="EMBL" id="OE000830">
    <property type="protein sequence ID" value="CAD7455157.1"/>
    <property type="molecule type" value="Genomic_DNA"/>
</dbReference>